<dbReference type="Proteomes" id="UP000239747">
    <property type="component" value="Unassembled WGS sequence"/>
</dbReference>
<evidence type="ECO:0000256" key="8">
    <source>
        <dbReference type="ARBA" id="ARBA00023170"/>
    </source>
</evidence>
<dbReference type="InterPro" id="IPR000531">
    <property type="entry name" value="Beta-barrel_TonB"/>
</dbReference>
<feature type="domain" description="TonB-dependent receptor-like beta-barrel" evidence="13">
    <location>
        <begin position="300"/>
        <end position="774"/>
    </location>
</feature>
<keyword evidence="16" id="KW-1185">Reference proteome</keyword>
<keyword evidence="8 15" id="KW-0675">Receptor</keyword>
<dbReference type="EMBL" id="MTPW01000001">
    <property type="protein sequence ID" value="PQJ32145.1"/>
    <property type="molecule type" value="Genomic_DNA"/>
</dbReference>
<feature type="signal peptide" evidence="12">
    <location>
        <begin position="1"/>
        <end position="20"/>
    </location>
</feature>
<dbReference type="SUPFAM" id="SSF49464">
    <property type="entry name" value="Carboxypeptidase regulatory domain-like"/>
    <property type="match status" value="1"/>
</dbReference>
<dbReference type="Gene3D" id="2.40.170.20">
    <property type="entry name" value="TonB-dependent receptor, beta-barrel domain"/>
    <property type="match status" value="1"/>
</dbReference>
<keyword evidence="4 10" id="KW-0812">Transmembrane</keyword>
<evidence type="ECO:0000259" key="13">
    <source>
        <dbReference type="Pfam" id="PF00593"/>
    </source>
</evidence>
<evidence type="ECO:0000256" key="7">
    <source>
        <dbReference type="ARBA" id="ARBA00023136"/>
    </source>
</evidence>
<protein>
    <submittedName>
        <fullName evidence="15">TonB-dependent receptor</fullName>
    </submittedName>
</protein>
<dbReference type="OrthoDB" id="9795928at2"/>
<name>A0A2S7UB41_9FLAO</name>
<dbReference type="Gene3D" id="2.60.40.1120">
    <property type="entry name" value="Carboxypeptidase-like, regulatory domain"/>
    <property type="match status" value="1"/>
</dbReference>
<feature type="chain" id="PRO_5015584449" evidence="12">
    <location>
        <begin position="21"/>
        <end position="825"/>
    </location>
</feature>
<dbReference type="Pfam" id="PF13715">
    <property type="entry name" value="CarbopepD_reg_2"/>
    <property type="match status" value="1"/>
</dbReference>
<dbReference type="InterPro" id="IPR039426">
    <property type="entry name" value="TonB-dep_rcpt-like"/>
</dbReference>
<evidence type="ECO:0000256" key="10">
    <source>
        <dbReference type="PROSITE-ProRule" id="PRU01360"/>
    </source>
</evidence>
<evidence type="ECO:0000259" key="14">
    <source>
        <dbReference type="Pfam" id="PF07715"/>
    </source>
</evidence>
<comment type="subcellular location">
    <subcellularLocation>
        <location evidence="1 10">Cell outer membrane</location>
        <topology evidence="1 10">Multi-pass membrane protein</topology>
    </subcellularLocation>
</comment>
<dbReference type="AlphaFoldDB" id="A0A2S7UB41"/>
<evidence type="ECO:0000256" key="4">
    <source>
        <dbReference type="ARBA" id="ARBA00022692"/>
    </source>
</evidence>
<reference evidence="15 16" key="1">
    <citation type="submission" date="2017-01" db="EMBL/GenBank/DDBJ databases">
        <title>Trade-off between light-utilization and light-protection in marine flavobacteria.</title>
        <authorList>
            <person name="Kumagai Y."/>
            <person name="Yoshizawa S."/>
            <person name="Kogure K."/>
            <person name="Iwasaki W."/>
        </authorList>
    </citation>
    <scope>NUCLEOTIDE SEQUENCE [LARGE SCALE GENOMIC DNA]</scope>
    <source>
        <strain evidence="15 16">KCTC 32109</strain>
    </source>
</reference>
<evidence type="ECO:0000256" key="5">
    <source>
        <dbReference type="ARBA" id="ARBA00022729"/>
    </source>
</evidence>
<keyword evidence="6 11" id="KW-0798">TonB box</keyword>
<dbReference type="RefSeq" id="WP_105071238.1">
    <property type="nucleotide sequence ID" value="NZ_MTPW01000001.1"/>
</dbReference>
<evidence type="ECO:0000256" key="2">
    <source>
        <dbReference type="ARBA" id="ARBA00022448"/>
    </source>
</evidence>
<dbReference type="Gene3D" id="2.170.130.10">
    <property type="entry name" value="TonB-dependent receptor, plug domain"/>
    <property type="match status" value="1"/>
</dbReference>
<dbReference type="SUPFAM" id="SSF56935">
    <property type="entry name" value="Porins"/>
    <property type="match status" value="1"/>
</dbReference>
<evidence type="ECO:0000256" key="1">
    <source>
        <dbReference type="ARBA" id="ARBA00004571"/>
    </source>
</evidence>
<keyword evidence="3 10" id="KW-1134">Transmembrane beta strand</keyword>
<dbReference type="GO" id="GO:0009279">
    <property type="term" value="C:cell outer membrane"/>
    <property type="evidence" value="ECO:0007669"/>
    <property type="project" value="UniProtKB-SubCell"/>
</dbReference>
<dbReference type="Pfam" id="PF07715">
    <property type="entry name" value="Plug"/>
    <property type="match status" value="1"/>
</dbReference>
<evidence type="ECO:0000313" key="16">
    <source>
        <dbReference type="Proteomes" id="UP000239747"/>
    </source>
</evidence>
<dbReference type="PANTHER" id="PTHR30069">
    <property type="entry name" value="TONB-DEPENDENT OUTER MEMBRANE RECEPTOR"/>
    <property type="match status" value="1"/>
</dbReference>
<dbReference type="InterPro" id="IPR037066">
    <property type="entry name" value="Plug_dom_sf"/>
</dbReference>
<comment type="caution">
    <text evidence="15">The sequence shown here is derived from an EMBL/GenBank/DDBJ whole genome shotgun (WGS) entry which is preliminary data.</text>
</comment>
<comment type="similarity">
    <text evidence="10 11">Belongs to the TonB-dependent receptor family.</text>
</comment>
<keyword evidence="9 10" id="KW-0998">Cell outer membrane</keyword>
<feature type="domain" description="TonB-dependent receptor plug" evidence="14">
    <location>
        <begin position="121"/>
        <end position="223"/>
    </location>
</feature>
<dbReference type="PROSITE" id="PS52016">
    <property type="entry name" value="TONB_DEPENDENT_REC_3"/>
    <property type="match status" value="1"/>
</dbReference>
<dbReference type="InterPro" id="IPR036942">
    <property type="entry name" value="Beta-barrel_TonB_sf"/>
</dbReference>
<evidence type="ECO:0000256" key="6">
    <source>
        <dbReference type="ARBA" id="ARBA00023077"/>
    </source>
</evidence>
<accession>A0A2S7UB41</accession>
<sequence length="825" mass="92685">MKTLTLWLLIMLFAALWSTAQDCAYTLEGTVKDYHDNSSLELATVYIANLQRTVSTDVNGSFKIKDLCAGVYYLSIAHIDCEPKKITVDLTNSQKIEILLEHHVEDLQTIKVIADVHDDHNNTQSTTRIKKETVQNYSGATLGDALSSVAGVSSLKTGNSVVKPVIHGLYGSRVAIVNDGIRQQDQEWGIEHAPNIDVNTASSIQVIKGASALRYGGDAIGGTIIIEPARIISKDTLIGTVISQVQSNGRGGSITGSLNNYRKSGWYQQVTATYKRLGDYEAPDYVLRNTGNETTALNLGIGFKSFEYGGNFKYSYYESSLGILRASHIGNAADLVRSINSGTPTVINDFTYAIDVPRQEVAHHSLRFNAFKRFASLGKLEADYSLQFNNRKEYDIRRGSNAGRASLDMDLITHNASLNILLDASNTTTVNVGIDGMYQVNTPDANTGVRRLIPDYNATKVGTYLSVNHHLKDNWIIDAGLRLDSYKIDADKFYFQTRWESLGYDQQFPQFEIRTEGNQLLTNPVLDYGLFAFTAGTKYFFNDHYDLAVNVSSANRAPNPSELFSDGLHHALATIELGRLDLDKEQSYKFNTTFHVNHGKLDLEFNPYLNFVSDFIQLVPTSIETTTRGAFPVYQYEQLDARLWGMDVSASYNFYSKQPVKQTTENDLVYKVKRLLNFNSQFSYIHGTDIDADEPLIDMPPAQFSNTITWFNAVNTGLEFYLTNHTVLEQTRFPNNNYEVNVPLETGGFEMREVNISQPPAAYSLWNAGVSYSFFSKKNPKVRKSLLKLSVLNIFNTSYRNYLNRQRFYADDVGRDIQLQFIYNI</sequence>
<dbReference type="InterPro" id="IPR008969">
    <property type="entry name" value="CarboxyPept-like_regulatory"/>
</dbReference>
<keyword evidence="5 12" id="KW-0732">Signal</keyword>
<dbReference type="PANTHER" id="PTHR30069:SF29">
    <property type="entry name" value="HEMOGLOBIN AND HEMOGLOBIN-HAPTOGLOBIN-BINDING PROTEIN 1-RELATED"/>
    <property type="match status" value="1"/>
</dbReference>
<keyword evidence="7 10" id="KW-0472">Membrane</keyword>
<evidence type="ECO:0000256" key="3">
    <source>
        <dbReference type="ARBA" id="ARBA00022452"/>
    </source>
</evidence>
<organism evidence="15 16">
    <name type="scientific">Nonlabens arenilitoris</name>
    <dbReference type="NCBI Taxonomy" id="1217969"/>
    <lineage>
        <taxon>Bacteria</taxon>
        <taxon>Pseudomonadati</taxon>
        <taxon>Bacteroidota</taxon>
        <taxon>Flavobacteriia</taxon>
        <taxon>Flavobacteriales</taxon>
        <taxon>Flavobacteriaceae</taxon>
        <taxon>Nonlabens</taxon>
    </lineage>
</organism>
<evidence type="ECO:0000256" key="11">
    <source>
        <dbReference type="RuleBase" id="RU003357"/>
    </source>
</evidence>
<dbReference type="Pfam" id="PF00593">
    <property type="entry name" value="TonB_dep_Rec_b-barrel"/>
    <property type="match status" value="1"/>
</dbReference>
<gene>
    <name evidence="15" type="ORF">BST92_09510</name>
</gene>
<dbReference type="InterPro" id="IPR012910">
    <property type="entry name" value="Plug_dom"/>
</dbReference>
<evidence type="ECO:0000256" key="9">
    <source>
        <dbReference type="ARBA" id="ARBA00023237"/>
    </source>
</evidence>
<evidence type="ECO:0000313" key="15">
    <source>
        <dbReference type="EMBL" id="PQJ32145.1"/>
    </source>
</evidence>
<dbReference type="GO" id="GO:0044718">
    <property type="term" value="P:siderophore transmembrane transport"/>
    <property type="evidence" value="ECO:0007669"/>
    <property type="project" value="TreeGrafter"/>
</dbReference>
<dbReference type="GO" id="GO:0015344">
    <property type="term" value="F:siderophore uptake transmembrane transporter activity"/>
    <property type="evidence" value="ECO:0007669"/>
    <property type="project" value="TreeGrafter"/>
</dbReference>
<keyword evidence="2 10" id="KW-0813">Transport</keyword>
<proteinExistence type="inferred from homology"/>
<evidence type="ECO:0000256" key="12">
    <source>
        <dbReference type="SAM" id="SignalP"/>
    </source>
</evidence>